<dbReference type="InterPro" id="IPR036188">
    <property type="entry name" value="FAD/NAD-bd_sf"/>
</dbReference>
<dbReference type="PANTHER" id="PTHR42877:SF4">
    <property type="entry name" value="FAD_NAD(P)-BINDING DOMAIN-CONTAINING PROTEIN-RELATED"/>
    <property type="match status" value="1"/>
</dbReference>
<evidence type="ECO:0000256" key="2">
    <source>
        <dbReference type="ARBA" id="ARBA00022630"/>
    </source>
</evidence>
<name>A0A2W4JKS9_9PSEU</name>
<evidence type="ECO:0000313" key="5">
    <source>
        <dbReference type="EMBL" id="MFO7192007.1"/>
    </source>
</evidence>
<gene>
    <name evidence="5" type="ORF">DIU77_007165</name>
    <name evidence="6" type="ORF">DIU77_05205</name>
</gene>
<dbReference type="SUPFAM" id="SSF51905">
    <property type="entry name" value="FAD/NAD(P)-binding domain"/>
    <property type="match status" value="1"/>
</dbReference>
<dbReference type="GO" id="GO:0004499">
    <property type="term" value="F:N,N-dimethylaniline monooxygenase activity"/>
    <property type="evidence" value="ECO:0007669"/>
    <property type="project" value="InterPro"/>
</dbReference>
<reference evidence="6" key="2">
    <citation type="submission" date="2018-05" db="EMBL/GenBank/DDBJ databases">
        <authorList>
            <person name="Lanie J.A."/>
            <person name="Ng W.-L."/>
            <person name="Kazmierczak K.M."/>
            <person name="Andrzejewski T.M."/>
            <person name="Davidsen T.M."/>
            <person name="Wayne K.J."/>
            <person name="Tettelin H."/>
            <person name="Glass J.I."/>
            <person name="Rusch D."/>
            <person name="Podicherti R."/>
            <person name="Tsui H.-C.T."/>
            <person name="Winkler M.E."/>
        </authorList>
    </citation>
    <scope>NUCLEOTIDE SEQUENCE</scope>
    <source>
        <strain evidence="6">ZC4RG45</strain>
    </source>
</reference>
<organism evidence="6">
    <name type="scientific">Thermocrispum agreste</name>
    <dbReference type="NCBI Taxonomy" id="37925"/>
    <lineage>
        <taxon>Bacteria</taxon>
        <taxon>Bacillati</taxon>
        <taxon>Actinomycetota</taxon>
        <taxon>Actinomycetes</taxon>
        <taxon>Pseudonocardiales</taxon>
        <taxon>Pseudonocardiaceae</taxon>
        <taxon>Thermocrispum</taxon>
    </lineage>
</organism>
<sequence length="505" mass="56452">MTAPGAIEEAGATERATVVIVGTGFSGLGMAIQLRKAGRDDFVILEKADDIGGTWRDNTYPGCACDVQSHMYSFSFEQNPDWSRWFSGQQEIWAYLKRLADKYDLWRFIRFGREMVSARWDADEGLWSVQDTAGRTYRGRFLVSGVGALHIPNIPRLPGIEHFQGTAFHSANWDHDYDLRGKRVAVIGTGASAVQFVPEIAPLVGKLTVFQRTPPWVLPKPDRPVPQWMRTMFRTVPGVQRLVRAGLYWMLEARAVGFNGHPWLLKLASKIGERHIAKAVKDPQLRAKLTPDYVMGCKRVLMSNDYYPALARDNVEVVDSGIAEVRAHSIVDGAGVEHDADAIVYGTGFHVTDAFDHLSIVGEDGRDLAKQWATHGMQTHRGICVEGFPNLFFLLGPNTGLGHNSVVFMIEAQIRYVLDAIRLVESNGALALRVRPEAQEAFQRDIQRRLAKGVWSTGGCTSYYLDAQGVNRTIWPGFTWRYYLQTRSVDPSEFELVQPAAAAVR</sequence>
<keyword evidence="3" id="KW-0274">FAD</keyword>
<accession>A0A2W4JKS9</accession>
<keyword evidence="4 5" id="KW-0560">Oxidoreductase</keyword>
<dbReference type="PANTHER" id="PTHR42877">
    <property type="entry name" value="L-ORNITHINE N(5)-MONOOXYGENASE-RELATED"/>
    <property type="match status" value="1"/>
</dbReference>
<dbReference type="EC" id="1.14.13.-" evidence="5"/>
<dbReference type="InterPro" id="IPR020946">
    <property type="entry name" value="Flavin_mOase-like"/>
</dbReference>
<comment type="similarity">
    <text evidence="1">Belongs to the FAD-binding monooxygenase family.</text>
</comment>
<comment type="caution">
    <text evidence="6">The sequence shown here is derived from an EMBL/GenBank/DDBJ whole genome shotgun (WGS) entry which is preliminary data.</text>
</comment>
<dbReference type="Pfam" id="PF00743">
    <property type="entry name" value="FMO-like"/>
    <property type="match status" value="1"/>
</dbReference>
<keyword evidence="6" id="KW-0503">Monooxygenase</keyword>
<evidence type="ECO:0000313" key="7">
    <source>
        <dbReference type="Proteomes" id="UP000249324"/>
    </source>
</evidence>
<dbReference type="EMBL" id="QGUI01000140">
    <property type="protein sequence ID" value="PZM99700.1"/>
    <property type="molecule type" value="Genomic_DNA"/>
</dbReference>
<reference evidence="5" key="1">
    <citation type="submission" date="2018-05" db="EMBL/GenBank/DDBJ databases">
        <authorList>
            <person name="Moura L."/>
            <person name="Setubal J.C."/>
        </authorList>
    </citation>
    <scope>NUCLEOTIDE SEQUENCE</scope>
    <source>
        <strain evidence="5">ZC4RG45</strain>
    </source>
</reference>
<dbReference type="STRING" id="1111738.GCA_000427905_00514"/>
<evidence type="ECO:0000313" key="6">
    <source>
        <dbReference type="EMBL" id="PZM99700.1"/>
    </source>
</evidence>
<keyword evidence="2" id="KW-0285">Flavoprotein</keyword>
<evidence type="ECO:0000256" key="1">
    <source>
        <dbReference type="ARBA" id="ARBA00010139"/>
    </source>
</evidence>
<reference evidence="5" key="4">
    <citation type="submission" date="2023-08" db="EMBL/GenBank/DDBJ databases">
        <authorList>
            <person name="Guima S.E.S."/>
            <person name="Martins L.F."/>
            <person name="Silva A.M."/>
            <person name="Setubal J.C."/>
        </authorList>
    </citation>
    <scope>NUCLEOTIDE SEQUENCE</scope>
    <source>
        <strain evidence="5">ZC4RG45</strain>
    </source>
</reference>
<dbReference type="AlphaFoldDB" id="A0A2W4JKS9"/>
<dbReference type="GO" id="GO:0050660">
    <property type="term" value="F:flavin adenine dinucleotide binding"/>
    <property type="evidence" value="ECO:0007669"/>
    <property type="project" value="InterPro"/>
</dbReference>
<evidence type="ECO:0000256" key="4">
    <source>
        <dbReference type="ARBA" id="ARBA00023002"/>
    </source>
</evidence>
<dbReference type="GO" id="GO:0050661">
    <property type="term" value="F:NADP binding"/>
    <property type="evidence" value="ECO:0007669"/>
    <property type="project" value="InterPro"/>
</dbReference>
<dbReference type="Proteomes" id="UP000249324">
    <property type="component" value="Unassembled WGS sequence"/>
</dbReference>
<reference evidence="5 7" key="3">
    <citation type="journal article" date="2021" name="BMC Genomics">
        <title>Genome-resolved metagenome and metatranscriptome analyses of thermophilic composting reveal key bacterial players and their metabolic interactions.</title>
        <authorList>
            <person name="Braga L.P.P."/>
            <person name="Pereira R.V."/>
            <person name="Martins L.F."/>
            <person name="Moura L.M.S."/>
            <person name="Sanchez F.B."/>
            <person name="Patane J.S.L."/>
            <person name="da Silva A.M."/>
            <person name="Setubal J.C."/>
        </authorList>
    </citation>
    <scope>NUCLEOTIDE SEQUENCE [LARGE SCALE GENOMIC DNA]</scope>
    <source>
        <strain evidence="5">ZC4RG45</strain>
    </source>
</reference>
<proteinExistence type="inferred from homology"/>
<dbReference type="EMBL" id="QGUI02000066">
    <property type="protein sequence ID" value="MFO7192007.1"/>
    <property type="molecule type" value="Genomic_DNA"/>
</dbReference>
<dbReference type="Gene3D" id="3.50.50.60">
    <property type="entry name" value="FAD/NAD(P)-binding domain"/>
    <property type="match status" value="2"/>
</dbReference>
<evidence type="ECO:0000256" key="3">
    <source>
        <dbReference type="ARBA" id="ARBA00022827"/>
    </source>
</evidence>
<dbReference type="InterPro" id="IPR051209">
    <property type="entry name" value="FAD-bind_Monooxygenase_sf"/>
</dbReference>
<protein>
    <submittedName>
        <fullName evidence="6">4-hydroxyacetophenone monooxygenase</fullName>
    </submittedName>
    <submittedName>
        <fullName evidence="5">NAD(P)/FAD-dependent oxidoreductase</fullName>
        <ecNumber evidence="5">1.14.13.-</ecNumber>
    </submittedName>
</protein>